<evidence type="ECO:0000313" key="3">
    <source>
        <dbReference type="Proteomes" id="UP000076404"/>
    </source>
</evidence>
<dbReference type="Proteomes" id="UP000076404">
    <property type="component" value="Chromosome"/>
</dbReference>
<sequence>MSDHVRSQEPTADESMTVPTAPDAILSSLDVETAALVYLAAVLAGGSEAQMRAALTDAAGTVRTVWVEEVILQTYLFAGFPRALNSAREWRRISGSKAPAQDAFGVDDPQERQAKGEATCATVYGRFYDRLRVNIHDLHPALDRWMVEEGYGKVLSRAPLDLARRELCVVAACAIAKQDRQLHSHLHGALHAGASERTVTAALDVVAPLLDADDVRRYQGLWARVLGK</sequence>
<evidence type="ECO:0000313" key="2">
    <source>
        <dbReference type="EMBL" id="AMW05050.1"/>
    </source>
</evidence>
<accession>A0A143BKN4</accession>
<dbReference type="PANTHER" id="PTHR33570:SF2">
    <property type="entry name" value="CARBOXYMUCONOLACTONE DECARBOXYLASE-LIKE DOMAIN-CONTAINING PROTEIN"/>
    <property type="match status" value="1"/>
</dbReference>
<proteinExistence type="predicted"/>
<organism evidence="2 3">
    <name type="scientific">Gemmatimonas phototrophica</name>
    <dbReference type="NCBI Taxonomy" id="1379270"/>
    <lineage>
        <taxon>Bacteria</taxon>
        <taxon>Pseudomonadati</taxon>
        <taxon>Gemmatimonadota</taxon>
        <taxon>Gemmatimonadia</taxon>
        <taxon>Gemmatimonadales</taxon>
        <taxon>Gemmatimonadaceae</taxon>
        <taxon>Gemmatimonas</taxon>
    </lineage>
</organism>
<dbReference type="EMBL" id="CP011454">
    <property type="protein sequence ID" value="AMW05050.1"/>
    <property type="molecule type" value="Genomic_DNA"/>
</dbReference>
<dbReference type="InterPro" id="IPR003779">
    <property type="entry name" value="CMD-like"/>
</dbReference>
<evidence type="ECO:0000259" key="1">
    <source>
        <dbReference type="Pfam" id="PF02627"/>
    </source>
</evidence>
<dbReference type="SUPFAM" id="SSF69118">
    <property type="entry name" value="AhpD-like"/>
    <property type="match status" value="1"/>
</dbReference>
<dbReference type="OrthoDB" id="9812754at2"/>
<reference evidence="2 3" key="2">
    <citation type="journal article" date="2016" name="Environ. Microbiol. Rep.">
        <title>Metagenomic evidence for the presence of phototrophic Gemmatimonadetes bacteria in diverse environments.</title>
        <authorList>
            <person name="Zeng Y."/>
            <person name="Baumbach J."/>
            <person name="Barbosa E.G."/>
            <person name="Azevedo V."/>
            <person name="Zhang C."/>
            <person name="Koblizek M."/>
        </authorList>
    </citation>
    <scope>NUCLEOTIDE SEQUENCE [LARGE SCALE GENOMIC DNA]</scope>
    <source>
        <strain evidence="2 3">AP64</strain>
    </source>
</reference>
<gene>
    <name evidence="2" type="ORF">GEMMAAP_09880</name>
</gene>
<protein>
    <recommendedName>
        <fullName evidence="1">Carboxymuconolactone decarboxylase-like domain-containing protein</fullName>
    </recommendedName>
</protein>
<feature type="domain" description="Carboxymuconolactone decarboxylase-like" evidence="1">
    <location>
        <begin position="141"/>
        <end position="211"/>
    </location>
</feature>
<dbReference type="eggNOG" id="COG0599">
    <property type="taxonomic scope" value="Bacteria"/>
</dbReference>
<dbReference type="RefSeq" id="WP_026850678.1">
    <property type="nucleotide sequence ID" value="NZ_CP011454.1"/>
</dbReference>
<keyword evidence="3" id="KW-1185">Reference proteome</keyword>
<reference evidence="2 3" key="1">
    <citation type="journal article" date="2014" name="Proc. Natl. Acad. Sci. U.S.A.">
        <title>Functional type 2 photosynthetic reaction centers found in the rare bacterial phylum Gemmatimonadetes.</title>
        <authorList>
            <person name="Zeng Y."/>
            <person name="Feng F."/>
            <person name="Medova H."/>
            <person name="Dean J."/>
            <person name="Koblizek M."/>
        </authorList>
    </citation>
    <scope>NUCLEOTIDE SEQUENCE [LARGE SCALE GENOMIC DNA]</scope>
    <source>
        <strain evidence="2 3">AP64</strain>
    </source>
</reference>
<dbReference type="Gene3D" id="1.20.1290.10">
    <property type="entry name" value="AhpD-like"/>
    <property type="match status" value="1"/>
</dbReference>
<dbReference type="KEGG" id="gph:GEMMAAP_09880"/>
<dbReference type="InterPro" id="IPR029032">
    <property type="entry name" value="AhpD-like"/>
</dbReference>
<dbReference type="GO" id="GO:0051920">
    <property type="term" value="F:peroxiredoxin activity"/>
    <property type="evidence" value="ECO:0007669"/>
    <property type="project" value="InterPro"/>
</dbReference>
<dbReference type="STRING" id="1379270.GEMMAAP_09880"/>
<dbReference type="AlphaFoldDB" id="A0A143BKN4"/>
<name>A0A143BKN4_9BACT</name>
<dbReference type="PANTHER" id="PTHR33570">
    <property type="entry name" value="4-CARBOXYMUCONOLACTONE DECARBOXYLASE FAMILY PROTEIN"/>
    <property type="match status" value="1"/>
</dbReference>
<dbReference type="Pfam" id="PF02627">
    <property type="entry name" value="CMD"/>
    <property type="match status" value="1"/>
</dbReference>
<dbReference type="InterPro" id="IPR052512">
    <property type="entry name" value="4CMD/NDH-1_regulator"/>
</dbReference>